<evidence type="ECO:0000313" key="2">
    <source>
        <dbReference type="EMBL" id="CAI8590396.1"/>
    </source>
</evidence>
<organism evidence="2 3">
    <name type="scientific">Vicia faba</name>
    <name type="common">Broad bean</name>
    <name type="synonym">Faba vulgaris</name>
    <dbReference type="NCBI Taxonomy" id="3906"/>
    <lineage>
        <taxon>Eukaryota</taxon>
        <taxon>Viridiplantae</taxon>
        <taxon>Streptophyta</taxon>
        <taxon>Embryophyta</taxon>
        <taxon>Tracheophyta</taxon>
        <taxon>Spermatophyta</taxon>
        <taxon>Magnoliopsida</taxon>
        <taxon>eudicotyledons</taxon>
        <taxon>Gunneridae</taxon>
        <taxon>Pentapetalae</taxon>
        <taxon>rosids</taxon>
        <taxon>fabids</taxon>
        <taxon>Fabales</taxon>
        <taxon>Fabaceae</taxon>
        <taxon>Papilionoideae</taxon>
        <taxon>50 kb inversion clade</taxon>
        <taxon>NPAAA clade</taxon>
        <taxon>Hologalegina</taxon>
        <taxon>IRL clade</taxon>
        <taxon>Fabeae</taxon>
        <taxon>Vicia</taxon>
    </lineage>
</organism>
<dbReference type="InterPro" id="IPR027417">
    <property type="entry name" value="P-loop_NTPase"/>
</dbReference>
<gene>
    <name evidence="2" type="ORF">VFH_I439320</name>
</gene>
<evidence type="ECO:0000256" key="1">
    <source>
        <dbReference type="SAM" id="MobiDB-lite"/>
    </source>
</evidence>
<feature type="compositionally biased region" description="Acidic residues" evidence="1">
    <location>
        <begin position="171"/>
        <end position="188"/>
    </location>
</feature>
<dbReference type="Gene3D" id="3.40.50.300">
    <property type="entry name" value="P-loop containing nucleotide triphosphate hydrolases"/>
    <property type="match status" value="1"/>
</dbReference>
<dbReference type="EMBL" id="OX451736">
    <property type="protein sequence ID" value="CAI8590396.1"/>
    <property type="molecule type" value="Genomic_DNA"/>
</dbReference>
<keyword evidence="3" id="KW-1185">Reference proteome</keyword>
<protein>
    <submittedName>
        <fullName evidence="2">Uncharacterized protein</fullName>
    </submittedName>
</protein>
<dbReference type="AlphaFoldDB" id="A0AAV0YW02"/>
<accession>A0AAV0YW02</accession>
<feature type="region of interest" description="Disordered" evidence="1">
    <location>
        <begin position="157"/>
        <end position="188"/>
    </location>
</feature>
<proteinExistence type="predicted"/>
<name>A0AAV0YW02_VICFA</name>
<reference evidence="2 3" key="1">
    <citation type="submission" date="2023-01" db="EMBL/GenBank/DDBJ databases">
        <authorList>
            <person name="Kreplak J."/>
        </authorList>
    </citation>
    <scope>NUCLEOTIDE SEQUENCE [LARGE SCALE GENOMIC DNA]</scope>
</reference>
<dbReference type="Proteomes" id="UP001157006">
    <property type="component" value="Chromosome 1L"/>
</dbReference>
<evidence type="ECO:0000313" key="3">
    <source>
        <dbReference type="Proteomes" id="UP001157006"/>
    </source>
</evidence>
<sequence length="188" mass="21264">MEKPEDEDVLLVTEQKQGNISFSLSKNTMYVSLNMAPLSYDVFVTQRSGAIQQAVGQAIRDERIMNPSVMNPVALVENHPSCRRNRDGHKVLPNGQTWRPLWLLLCYSMKILSEATSLSKTQDLFDIKKVFGYRVRTPSLPYLLSWLMQPQVHPKLAADQGGIDTSNSEIESAELSDSDQDEDEYDTL</sequence>